<sequence>MEDQEIDQGIRICQGQWHKHDTSCIGCYYFCSAEAQAVQEDRQSAQHRLKLYPILNPDHAETELAVQCRDPSDPPPHIDHKHCNDDFSQQEIRGQPKFQTFTMKKI</sequence>
<dbReference type="Proteomes" id="UP001346149">
    <property type="component" value="Unassembled WGS sequence"/>
</dbReference>
<evidence type="ECO:0000313" key="1">
    <source>
        <dbReference type="EMBL" id="KAK4786431.1"/>
    </source>
</evidence>
<gene>
    <name evidence="1" type="ORF">SAY86_003120</name>
</gene>
<evidence type="ECO:0000313" key="2">
    <source>
        <dbReference type="Proteomes" id="UP001346149"/>
    </source>
</evidence>
<proteinExistence type="predicted"/>
<accession>A0AAN7LHE5</accession>
<organism evidence="1 2">
    <name type="scientific">Trapa natans</name>
    <name type="common">Water chestnut</name>
    <dbReference type="NCBI Taxonomy" id="22666"/>
    <lineage>
        <taxon>Eukaryota</taxon>
        <taxon>Viridiplantae</taxon>
        <taxon>Streptophyta</taxon>
        <taxon>Embryophyta</taxon>
        <taxon>Tracheophyta</taxon>
        <taxon>Spermatophyta</taxon>
        <taxon>Magnoliopsida</taxon>
        <taxon>eudicotyledons</taxon>
        <taxon>Gunneridae</taxon>
        <taxon>Pentapetalae</taxon>
        <taxon>rosids</taxon>
        <taxon>malvids</taxon>
        <taxon>Myrtales</taxon>
        <taxon>Lythraceae</taxon>
        <taxon>Trapa</taxon>
    </lineage>
</organism>
<dbReference type="EMBL" id="JAXQNO010000013">
    <property type="protein sequence ID" value="KAK4786431.1"/>
    <property type="molecule type" value="Genomic_DNA"/>
</dbReference>
<protein>
    <submittedName>
        <fullName evidence="1">Uncharacterized protein</fullName>
    </submittedName>
</protein>
<reference evidence="1 2" key="1">
    <citation type="journal article" date="2023" name="Hortic Res">
        <title>Pangenome of water caltrop reveals structural variations and asymmetric subgenome divergence after allopolyploidization.</title>
        <authorList>
            <person name="Zhang X."/>
            <person name="Chen Y."/>
            <person name="Wang L."/>
            <person name="Yuan Y."/>
            <person name="Fang M."/>
            <person name="Shi L."/>
            <person name="Lu R."/>
            <person name="Comes H.P."/>
            <person name="Ma Y."/>
            <person name="Chen Y."/>
            <person name="Huang G."/>
            <person name="Zhou Y."/>
            <person name="Zheng Z."/>
            <person name="Qiu Y."/>
        </authorList>
    </citation>
    <scope>NUCLEOTIDE SEQUENCE [LARGE SCALE GENOMIC DNA]</scope>
    <source>
        <strain evidence="1">F231</strain>
    </source>
</reference>
<dbReference type="AlphaFoldDB" id="A0AAN7LHE5"/>
<keyword evidence="2" id="KW-1185">Reference proteome</keyword>
<name>A0AAN7LHE5_TRANT</name>
<comment type="caution">
    <text evidence="1">The sequence shown here is derived from an EMBL/GenBank/DDBJ whole genome shotgun (WGS) entry which is preliminary data.</text>
</comment>